<comment type="caution">
    <text evidence="3">The sequence shown here is derived from an EMBL/GenBank/DDBJ whole genome shotgun (WGS) entry which is preliminary data.</text>
</comment>
<name>A0ABP0FNB3_CLALP</name>
<feature type="compositionally biased region" description="Polar residues" evidence="1">
    <location>
        <begin position="287"/>
        <end position="303"/>
    </location>
</feature>
<feature type="region of interest" description="Disordered" evidence="1">
    <location>
        <begin position="97"/>
        <end position="139"/>
    </location>
</feature>
<keyword evidence="4" id="KW-1185">Reference proteome</keyword>
<accession>A0ABP0FNB3</accession>
<feature type="region of interest" description="Disordered" evidence="1">
    <location>
        <begin position="463"/>
        <end position="526"/>
    </location>
</feature>
<feature type="compositionally biased region" description="Low complexity" evidence="1">
    <location>
        <begin position="112"/>
        <end position="139"/>
    </location>
</feature>
<evidence type="ECO:0000313" key="3">
    <source>
        <dbReference type="EMBL" id="CAK8681132.1"/>
    </source>
</evidence>
<proteinExistence type="predicted"/>
<dbReference type="EMBL" id="CAWYQH010000079">
    <property type="protein sequence ID" value="CAK8681132.1"/>
    <property type="molecule type" value="Genomic_DNA"/>
</dbReference>
<evidence type="ECO:0000259" key="2">
    <source>
        <dbReference type="PROSITE" id="PS51505"/>
    </source>
</evidence>
<feature type="compositionally biased region" description="Low complexity" evidence="1">
    <location>
        <begin position="486"/>
        <end position="526"/>
    </location>
</feature>
<organism evidence="3 4">
    <name type="scientific">Clavelina lepadiformis</name>
    <name type="common">Light-bulb sea squirt</name>
    <name type="synonym">Ascidia lepadiformis</name>
    <dbReference type="NCBI Taxonomy" id="159417"/>
    <lineage>
        <taxon>Eukaryota</taxon>
        <taxon>Metazoa</taxon>
        <taxon>Chordata</taxon>
        <taxon>Tunicata</taxon>
        <taxon>Ascidiacea</taxon>
        <taxon>Aplousobranchia</taxon>
        <taxon>Clavelinidae</taxon>
        <taxon>Clavelina</taxon>
    </lineage>
</organism>
<feature type="domain" description="SCA7" evidence="2">
    <location>
        <begin position="399"/>
        <end position="466"/>
    </location>
</feature>
<feature type="compositionally biased region" description="Polar residues" evidence="1">
    <location>
        <begin position="334"/>
        <end position="355"/>
    </location>
</feature>
<evidence type="ECO:0000313" key="4">
    <source>
        <dbReference type="Proteomes" id="UP001642483"/>
    </source>
</evidence>
<feature type="region of interest" description="Disordered" evidence="1">
    <location>
        <begin position="785"/>
        <end position="823"/>
    </location>
</feature>
<evidence type="ECO:0000256" key="1">
    <source>
        <dbReference type="SAM" id="MobiDB-lite"/>
    </source>
</evidence>
<protein>
    <recommendedName>
        <fullName evidence="2">SCA7 domain-containing protein</fullName>
    </recommendedName>
</protein>
<feature type="compositionally biased region" description="Low complexity" evidence="1">
    <location>
        <begin position="29"/>
        <end position="43"/>
    </location>
</feature>
<dbReference type="Proteomes" id="UP001642483">
    <property type="component" value="Unassembled WGS sequence"/>
</dbReference>
<dbReference type="PROSITE" id="PS51505">
    <property type="entry name" value="SCA7"/>
    <property type="match status" value="1"/>
</dbReference>
<dbReference type="PANTHER" id="PTHR15117">
    <property type="entry name" value="ATAXIN 7 RELATED"/>
    <property type="match status" value="1"/>
</dbReference>
<feature type="region of interest" description="Disordered" evidence="1">
    <location>
        <begin position="674"/>
        <end position="728"/>
    </location>
</feature>
<dbReference type="Gene3D" id="6.10.140.1270">
    <property type="match status" value="1"/>
</dbReference>
<feature type="region of interest" description="Disordered" evidence="1">
    <location>
        <begin position="841"/>
        <end position="866"/>
    </location>
</feature>
<dbReference type="PANTHER" id="PTHR15117:SF24">
    <property type="entry name" value="SCA7 DOMAIN-CONTAINING PROTEIN"/>
    <property type="match status" value="1"/>
</dbReference>
<dbReference type="InterPro" id="IPR052237">
    <property type="entry name" value="Ataxin-7-like_regulator"/>
</dbReference>
<feature type="compositionally biased region" description="Basic and acidic residues" evidence="1">
    <location>
        <begin position="252"/>
        <end position="267"/>
    </location>
</feature>
<feature type="region of interest" description="Disordered" evidence="1">
    <location>
        <begin position="333"/>
        <end position="389"/>
    </location>
</feature>
<feature type="compositionally biased region" description="Polar residues" evidence="1">
    <location>
        <begin position="808"/>
        <end position="823"/>
    </location>
</feature>
<feature type="compositionally biased region" description="Basic residues" evidence="1">
    <location>
        <begin position="674"/>
        <end position="683"/>
    </location>
</feature>
<feature type="compositionally biased region" description="Polar residues" evidence="1">
    <location>
        <begin position="785"/>
        <end position="796"/>
    </location>
</feature>
<feature type="compositionally biased region" description="Polar residues" evidence="1">
    <location>
        <begin position="377"/>
        <end position="388"/>
    </location>
</feature>
<feature type="region of interest" description="Disordered" evidence="1">
    <location>
        <begin position="215"/>
        <end position="303"/>
    </location>
</feature>
<feature type="region of interest" description="Disordered" evidence="1">
    <location>
        <begin position="26"/>
        <end position="46"/>
    </location>
</feature>
<gene>
    <name evidence="3" type="ORF">CVLEPA_LOCUS11367</name>
</gene>
<feature type="region of interest" description="Disordered" evidence="1">
    <location>
        <begin position="172"/>
        <end position="194"/>
    </location>
</feature>
<sequence>MAAFEDVSGPDLDSFVGRGWSDWQDAVESESTGESSGTETPSSRVNKEVARLKRKDFVLFGHCPAKDCFYVVICEQCGRPFKPQAFHHHIEKYHKGKVKVKSAPVGRENSSHVRGSSSVSKSSSSDRSFHSKSSASSDGLSVIASSNSTIKRPDKNLLCNAIKHALGKVGSPTRCKSPVFGGRSGSGSKNQLSSQSTSFFGVALDHGVAASKSLPVGSQLKKSKNSSKSERYSNKTSKSTVQLPLKPHHKIRPENVKNFSEKSDSERLQYPTKSNPQAPRDPHKVTKSASTSSGHTVHYTGKQSVTNGPVVLLDKSPSVEKSLSILNHLSSSNETSTKLTNYSPNSKLTPPTSQRQYKHHHNPQQEIVKAPDRGVASANSTSVKSASLATVKPKSKKNIPLKAREYDPNKHCGVWVMSDNSPCTRSLTCKTHARSLKRKVQGRRKPFDELVLDHARAKQLLKERSAPLPSSLSSPQPVSGAVTPESSDSISWVSAPSPSVVKSSISSPTNQNKPAAKIPSKPKSSIHLFPRPVPPRYVDCWQDPPLDVAAESNAEPNQTFISTHPTPLAVCDFGARMLGRRQVSFSRCADHLQRRVSSILQDDGVNHSCSYISKDPTCYTTQEFTAILSLSDQALERLRTKVSDTNSNAVDQEFDYSKAMESFANPIALAKRTKPPQLKHKPLTKSMSLDSGGGARTSTATLGRPQRSDRYTIDSGPPHPKLLRPSLPVENKVTNELKPKPISGKFVQLSSQSKQPTSNATTIDLSSYLTQTDKQTGSKFATAKLSQNSGQLQSWSLKEKKGKAVRKNSLTRPLPQNNLGKRNAVTSNHLLPNSVLHNKFTSHVDPGSRTLQSRLSASSDDNKSKKVVDVGVKEESHPMNGLSSTISSWPQSVTLSGTIGALMHTNSSSNDVQNLKALQLNQLTVQGGPASHAKHAFQNLNNSNNCDGSKQAALGVPKSVEINGLNVDVSQPLLQPGHELSSRNVRMSMESTTNTGIVGVDIGEHFQAPASIKNDRDNVEIDFYPSELLSLLNPGGGSKDAGSSSSSTFSHRPEQMLFFADQSSYDF</sequence>
<dbReference type="Pfam" id="PF08313">
    <property type="entry name" value="SCA7"/>
    <property type="match status" value="1"/>
</dbReference>
<reference evidence="3 4" key="1">
    <citation type="submission" date="2024-02" db="EMBL/GenBank/DDBJ databases">
        <authorList>
            <person name="Daric V."/>
            <person name="Darras S."/>
        </authorList>
    </citation>
    <scope>NUCLEOTIDE SEQUENCE [LARGE SCALE GENOMIC DNA]</scope>
</reference>
<dbReference type="InterPro" id="IPR013243">
    <property type="entry name" value="SCA7_dom"/>
</dbReference>
<feature type="compositionally biased region" description="Polar residues" evidence="1">
    <location>
        <begin position="849"/>
        <end position="859"/>
    </location>
</feature>
<feature type="compositionally biased region" description="Low complexity" evidence="1">
    <location>
        <begin position="466"/>
        <end position="479"/>
    </location>
</feature>